<protein>
    <submittedName>
        <fullName evidence="1">Uncharacterized protein</fullName>
    </submittedName>
</protein>
<proteinExistence type="predicted"/>
<keyword evidence="2" id="KW-1185">Reference proteome</keyword>
<reference evidence="1" key="1">
    <citation type="submission" date="2023-06" db="EMBL/GenBank/DDBJ databases">
        <title>Genome-scale phylogeny and comparative genomics of the fungal order Sordariales.</title>
        <authorList>
            <consortium name="Lawrence Berkeley National Laboratory"/>
            <person name="Hensen N."/>
            <person name="Bonometti L."/>
            <person name="Westerberg I."/>
            <person name="Brannstrom I.O."/>
            <person name="Guillou S."/>
            <person name="Cros-Aarteil S."/>
            <person name="Calhoun S."/>
            <person name="Haridas S."/>
            <person name="Kuo A."/>
            <person name="Mondo S."/>
            <person name="Pangilinan J."/>
            <person name="Riley R."/>
            <person name="LaButti K."/>
            <person name="Andreopoulos B."/>
            <person name="Lipzen A."/>
            <person name="Chen C."/>
            <person name="Yanf M."/>
            <person name="Daum C."/>
            <person name="Ng V."/>
            <person name="Clum A."/>
            <person name="Steindorff A."/>
            <person name="Ohm R."/>
            <person name="Martin F."/>
            <person name="Silar P."/>
            <person name="Natvig D."/>
            <person name="Lalanne C."/>
            <person name="Gautier V."/>
            <person name="Ament-velasquez S.L."/>
            <person name="Kruys A."/>
            <person name="Hutchinson M.I."/>
            <person name="Powell A.J."/>
            <person name="Barry K."/>
            <person name="Miller A.N."/>
            <person name="Grigoriev I.V."/>
            <person name="Debuchy R."/>
            <person name="Gladieux P."/>
            <person name="Thoren M.H."/>
            <person name="Johannesson H."/>
        </authorList>
    </citation>
    <scope>NUCLEOTIDE SEQUENCE</scope>
    <source>
        <strain evidence="1">SMH3391-2</strain>
    </source>
</reference>
<evidence type="ECO:0000313" key="1">
    <source>
        <dbReference type="EMBL" id="KAK0609328.1"/>
    </source>
</evidence>
<organism evidence="1 2">
    <name type="scientific">Bombardia bombarda</name>
    <dbReference type="NCBI Taxonomy" id="252184"/>
    <lineage>
        <taxon>Eukaryota</taxon>
        <taxon>Fungi</taxon>
        <taxon>Dikarya</taxon>
        <taxon>Ascomycota</taxon>
        <taxon>Pezizomycotina</taxon>
        <taxon>Sordariomycetes</taxon>
        <taxon>Sordariomycetidae</taxon>
        <taxon>Sordariales</taxon>
        <taxon>Lasiosphaeriaceae</taxon>
        <taxon>Bombardia</taxon>
    </lineage>
</organism>
<dbReference type="AlphaFoldDB" id="A0AA39WA20"/>
<name>A0AA39WA20_9PEZI</name>
<dbReference type="Proteomes" id="UP001174934">
    <property type="component" value="Unassembled WGS sequence"/>
</dbReference>
<sequence>MDERAALRPAIATRARAHPVPRRLPRPLRHAAPSSWYMSAAPPLSPSSSPVHVTLCSLARITRHLLLLLGLPDTFFSPARITRHLLLPLGFPGTGCQTRVIAGCRWAVGGLGLIASRRTRGGFEGLGDRGAEGSGPRKQGVGYPPLQICLLCRLSPLQMSPLRRWDRTYPPPHPEVGKHEGYCGQVSKKLRWTYALPWGFWI</sequence>
<gene>
    <name evidence="1" type="ORF">B0T17DRAFT_136192</name>
</gene>
<dbReference type="EMBL" id="JAULSR010000014">
    <property type="protein sequence ID" value="KAK0609328.1"/>
    <property type="molecule type" value="Genomic_DNA"/>
</dbReference>
<accession>A0AA39WA20</accession>
<comment type="caution">
    <text evidence="1">The sequence shown here is derived from an EMBL/GenBank/DDBJ whole genome shotgun (WGS) entry which is preliminary data.</text>
</comment>
<evidence type="ECO:0000313" key="2">
    <source>
        <dbReference type="Proteomes" id="UP001174934"/>
    </source>
</evidence>